<comment type="caution">
    <text evidence="1">The sequence shown here is derived from an EMBL/GenBank/DDBJ whole genome shotgun (WGS) entry which is preliminary data.</text>
</comment>
<protein>
    <recommendedName>
        <fullName evidence="3">DNA methylase adenine-specific domain-containing protein</fullName>
    </recommendedName>
</protein>
<geneLocation type="plasmid" evidence="1 2">
    <name>pHma8p1</name>
</geneLocation>
<dbReference type="HOGENOM" id="CLU_064056_0_0_9"/>
<dbReference type="AlphaFoldDB" id="A0A0F4LAY4"/>
<evidence type="ECO:0000313" key="1">
    <source>
        <dbReference type="EMBL" id="KJY54741.1"/>
    </source>
</evidence>
<dbReference type="InterPro" id="IPR029063">
    <property type="entry name" value="SAM-dependent_MTases_sf"/>
</dbReference>
<gene>
    <name evidence="1" type="ORF">JF74_19220</name>
</gene>
<evidence type="ECO:0008006" key="3">
    <source>
        <dbReference type="Google" id="ProtNLM"/>
    </source>
</evidence>
<organism evidence="1 2">
    <name type="scientific">Lactobacillus melliventris</name>
    <dbReference type="NCBI Taxonomy" id="1218507"/>
    <lineage>
        <taxon>Bacteria</taxon>
        <taxon>Bacillati</taxon>
        <taxon>Bacillota</taxon>
        <taxon>Bacilli</taxon>
        <taxon>Lactobacillales</taxon>
        <taxon>Lactobacillaceae</taxon>
        <taxon>Lactobacillus</taxon>
    </lineage>
</organism>
<reference evidence="1" key="1">
    <citation type="submission" date="2015-01" db="EMBL/GenBank/DDBJ databases">
        <title>Comparative genomics of the lactic acid bacteria isolated from the honey bee gut.</title>
        <authorList>
            <person name="Ellegaard K.M."/>
            <person name="Tamarit D."/>
            <person name="Javelind E."/>
            <person name="Olofsson T."/>
            <person name="Andersson S.G."/>
            <person name="Vasquez A."/>
        </authorList>
    </citation>
    <scope>NUCLEOTIDE SEQUENCE [LARGE SCALE GENOMIC DNA]</scope>
    <source>
        <strain evidence="1">Hma8</strain>
        <plasmid evidence="1">pHma8p1</plasmid>
    </source>
</reference>
<proteinExistence type="predicted"/>
<keyword evidence="1" id="KW-0614">Plasmid</keyword>
<dbReference type="SUPFAM" id="SSF53335">
    <property type="entry name" value="S-adenosyl-L-methionine-dependent methyltransferases"/>
    <property type="match status" value="1"/>
</dbReference>
<accession>A0A0F4LAY4</accession>
<name>A0A0F4LAY4_9LACO</name>
<evidence type="ECO:0000313" key="2">
    <source>
        <dbReference type="Proteomes" id="UP000033531"/>
    </source>
</evidence>
<dbReference type="EMBL" id="JXLI01000019">
    <property type="protein sequence ID" value="KJY54741.1"/>
    <property type="molecule type" value="Genomic_DNA"/>
</dbReference>
<dbReference type="Proteomes" id="UP000033531">
    <property type="component" value="Plasmid pHma8p1"/>
</dbReference>
<sequence length="241" mass="28250">MTGMKDKITKEAIYKLLDIKDIEPYKVPRKLFQILLNKSERVRVFEKFLSVSDDLTKDWFFDYFQTEQAEMNRQKQDLTPYNLSKLLAQLSHNDRKWNNSGIRLDVGAGAGTLTIAKWVEDQVKHDNFVYKPHNYLYFCEEKSDQAIPFLIFNLAIRGMNAVVWHGDSLTRKCKGVFFIENCLDDAHSFSDVNIMPYTKEVKEYFSVSDWSKERYPKHIETFLKIETTLNGKTTALVYGDK</sequence>
<dbReference type="PATRIC" id="fig|1218507.3.peg.69"/>